<feature type="compositionally biased region" description="Polar residues" evidence="1">
    <location>
        <begin position="53"/>
        <end position="64"/>
    </location>
</feature>
<protein>
    <submittedName>
        <fullName evidence="2">Uncharacterized protein</fullName>
    </submittedName>
</protein>
<sequence length="101" mass="11577">MIIKRELPMRVGERAPSSEDEHFISNPPLPSTNKLKRDSTALTPAILEKSNSVFSSPYLESSPSPIGKDIPSILPDRNTLQEIRKYNRQPKKRRRLYEDSD</sequence>
<evidence type="ECO:0000256" key="1">
    <source>
        <dbReference type="SAM" id="MobiDB-lite"/>
    </source>
</evidence>
<dbReference type="EMBL" id="ML119440">
    <property type="protein sequence ID" value="RPB06334.1"/>
    <property type="molecule type" value="Genomic_DNA"/>
</dbReference>
<evidence type="ECO:0000313" key="3">
    <source>
        <dbReference type="Proteomes" id="UP000277580"/>
    </source>
</evidence>
<evidence type="ECO:0000313" key="2">
    <source>
        <dbReference type="EMBL" id="RPB06334.1"/>
    </source>
</evidence>
<dbReference type="Proteomes" id="UP000277580">
    <property type="component" value="Unassembled WGS sequence"/>
</dbReference>
<feature type="region of interest" description="Disordered" evidence="1">
    <location>
        <begin position="53"/>
        <end position="101"/>
    </location>
</feature>
<name>A0A3N4K719_9PEZI</name>
<feature type="region of interest" description="Disordered" evidence="1">
    <location>
        <begin position="1"/>
        <end position="36"/>
    </location>
</feature>
<organism evidence="2 3">
    <name type="scientific">Morchella conica CCBAS932</name>
    <dbReference type="NCBI Taxonomy" id="1392247"/>
    <lineage>
        <taxon>Eukaryota</taxon>
        <taxon>Fungi</taxon>
        <taxon>Dikarya</taxon>
        <taxon>Ascomycota</taxon>
        <taxon>Pezizomycotina</taxon>
        <taxon>Pezizomycetes</taxon>
        <taxon>Pezizales</taxon>
        <taxon>Morchellaceae</taxon>
        <taxon>Morchella</taxon>
    </lineage>
</organism>
<dbReference type="AlphaFoldDB" id="A0A3N4K719"/>
<feature type="compositionally biased region" description="Basic and acidic residues" evidence="1">
    <location>
        <begin position="1"/>
        <end position="23"/>
    </location>
</feature>
<reference evidence="2 3" key="1">
    <citation type="journal article" date="2018" name="Nat. Ecol. Evol.">
        <title>Pezizomycetes genomes reveal the molecular basis of ectomycorrhizal truffle lifestyle.</title>
        <authorList>
            <person name="Murat C."/>
            <person name="Payen T."/>
            <person name="Noel B."/>
            <person name="Kuo A."/>
            <person name="Morin E."/>
            <person name="Chen J."/>
            <person name="Kohler A."/>
            <person name="Krizsan K."/>
            <person name="Balestrini R."/>
            <person name="Da Silva C."/>
            <person name="Montanini B."/>
            <person name="Hainaut M."/>
            <person name="Levati E."/>
            <person name="Barry K.W."/>
            <person name="Belfiori B."/>
            <person name="Cichocki N."/>
            <person name="Clum A."/>
            <person name="Dockter R.B."/>
            <person name="Fauchery L."/>
            <person name="Guy J."/>
            <person name="Iotti M."/>
            <person name="Le Tacon F."/>
            <person name="Lindquist E.A."/>
            <person name="Lipzen A."/>
            <person name="Malagnac F."/>
            <person name="Mello A."/>
            <person name="Molinier V."/>
            <person name="Miyauchi S."/>
            <person name="Poulain J."/>
            <person name="Riccioni C."/>
            <person name="Rubini A."/>
            <person name="Sitrit Y."/>
            <person name="Splivallo R."/>
            <person name="Traeger S."/>
            <person name="Wang M."/>
            <person name="Zifcakova L."/>
            <person name="Wipf D."/>
            <person name="Zambonelli A."/>
            <person name="Paolocci F."/>
            <person name="Nowrousian M."/>
            <person name="Ottonello S."/>
            <person name="Baldrian P."/>
            <person name="Spatafora J.W."/>
            <person name="Henrissat B."/>
            <person name="Nagy L.G."/>
            <person name="Aury J.M."/>
            <person name="Wincker P."/>
            <person name="Grigoriev I.V."/>
            <person name="Bonfante P."/>
            <person name="Martin F.M."/>
        </authorList>
    </citation>
    <scope>NUCLEOTIDE SEQUENCE [LARGE SCALE GENOMIC DNA]</scope>
    <source>
        <strain evidence="2 3">CCBAS932</strain>
    </source>
</reference>
<accession>A0A3N4K719</accession>
<dbReference type="InParanoid" id="A0A3N4K719"/>
<gene>
    <name evidence="2" type="ORF">P167DRAFT_580688</name>
</gene>
<proteinExistence type="predicted"/>
<feature type="compositionally biased region" description="Basic residues" evidence="1">
    <location>
        <begin position="86"/>
        <end position="95"/>
    </location>
</feature>
<keyword evidence="3" id="KW-1185">Reference proteome</keyword>